<reference evidence="2 3" key="1">
    <citation type="submission" date="2016-11" db="EMBL/GenBank/DDBJ databases">
        <authorList>
            <person name="Jaros S."/>
            <person name="Januszkiewicz K."/>
            <person name="Wedrychowicz H."/>
        </authorList>
    </citation>
    <scope>NUCLEOTIDE SEQUENCE [LARGE SCALE GENOMIC DNA]</scope>
    <source>
        <strain evidence="2 3">DSM 44523</strain>
    </source>
</reference>
<dbReference type="STRING" id="2017.SAMN05444320_10571"/>
<accession>A0A1M5ENZ5</accession>
<feature type="domain" description="DUF2087" evidence="1">
    <location>
        <begin position="97"/>
        <end position="168"/>
    </location>
</feature>
<gene>
    <name evidence="2" type="ORF">SAMN05444320_10571</name>
</gene>
<dbReference type="Pfam" id="PF09860">
    <property type="entry name" value="DUF2087"/>
    <property type="match status" value="1"/>
</dbReference>
<organism evidence="2 3">
    <name type="scientific">Streptoalloteichus hindustanus</name>
    <dbReference type="NCBI Taxonomy" id="2017"/>
    <lineage>
        <taxon>Bacteria</taxon>
        <taxon>Bacillati</taxon>
        <taxon>Actinomycetota</taxon>
        <taxon>Actinomycetes</taxon>
        <taxon>Pseudonocardiales</taxon>
        <taxon>Pseudonocardiaceae</taxon>
        <taxon>Streptoalloteichus</taxon>
    </lineage>
</organism>
<evidence type="ECO:0000313" key="3">
    <source>
        <dbReference type="Proteomes" id="UP000184501"/>
    </source>
</evidence>
<dbReference type="AlphaFoldDB" id="A0A1M5ENZ5"/>
<dbReference type="Proteomes" id="UP000184501">
    <property type="component" value="Unassembled WGS sequence"/>
</dbReference>
<name>A0A1M5ENZ5_STRHI</name>
<proteinExistence type="predicted"/>
<protein>
    <recommendedName>
        <fullName evidence="1">DUF2087 domain-containing protein</fullName>
    </recommendedName>
</protein>
<keyword evidence="3" id="KW-1185">Reference proteome</keyword>
<dbReference type="EMBL" id="FQVN01000005">
    <property type="protein sequence ID" value="SHF81013.1"/>
    <property type="molecule type" value="Genomic_DNA"/>
</dbReference>
<sequence length="172" mass="19264">MFADPGRLRVFAAVLLGADSVTKVLDATGLPARDASVALRRLRETNLVHEEGGRLLVREEHFRELARTARSASSETAEGQAGESVDSTLQPFVHGDRLVRLPAQFTRRELVLRHVAARSFQAGVEYDERAVNDKLRQWCEGGEIDHVAVRRYLVDLGVMARANGRYWRSPED</sequence>
<dbReference type="InterPro" id="IPR018656">
    <property type="entry name" value="DUF2087"/>
</dbReference>
<evidence type="ECO:0000259" key="1">
    <source>
        <dbReference type="Pfam" id="PF09860"/>
    </source>
</evidence>
<evidence type="ECO:0000313" key="2">
    <source>
        <dbReference type="EMBL" id="SHF81013.1"/>
    </source>
</evidence>